<dbReference type="InterPro" id="IPR000515">
    <property type="entry name" value="MetI-like"/>
</dbReference>
<keyword evidence="2 5" id="KW-0812">Transmembrane</keyword>
<keyword evidence="3 5" id="KW-1133">Transmembrane helix</keyword>
<feature type="transmembrane region" description="Helical" evidence="5">
    <location>
        <begin position="26"/>
        <end position="48"/>
    </location>
</feature>
<feature type="transmembrane region" description="Helical" evidence="5">
    <location>
        <begin position="269"/>
        <end position="294"/>
    </location>
</feature>
<feature type="transmembrane region" description="Helical" evidence="5">
    <location>
        <begin position="143"/>
        <end position="160"/>
    </location>
</feature>
<dbReference type="SUPFAM" id="SSF161098">
    <property type="entry name" value="MetI-like"/>
    <property type="match status" value="1"/>
</dbReference>
<evidence type="ECO:0000256" key="4">
    <source>
        <dbReference type="ARBA" id="ARBA00023136"/>
    </source>
</evidence>
<evidence type="ECO:0000259" key="6">
    <source>
        <dbReference type="PROSITE" id="PS50928"/>
    </source>
</evidence>
<evidence type="ECO:0000256" key="2">
    <source>
        <dbReference type="ARBA" id="ARBA00022692"/>
    </source>
</evidence>
<keyword evidence="4 5" id="KW-0472">Membrane</keyword>
<gene>
    <name evidence="7" type="ORF">GCM10007108_05520</name>
</gene>
<dbReference type="PANTHER" id="PTHR43759">
    <property type="entry name" value="TREHALOSE TRANSPORT SYSTEM PERMEASE PROTEIN SUGA"/>
    <property type="match status" value="1"/>
</dbReference>
<name>A0AA37F9M5_9ARCH</name>
<reference evidence="7" key="2">
    <citation type="submission" date="2022-09" db="EMBL/GenBank/DDBJ databases">
        <authorList>
            <person name="Sun Q."/>
            <person name="Ohkuma M."/>
        </authorList>
    </citation>
    <scope>NUCLEOTIDE SEQUENCE</scope>
    <source>
        <strain evidence="7">JCM 13583</strain>
    </source>
</reference>
<dbReference type="PROSITE" id="PS50928">
    <property type="entry name" value="ABC_TM1"/>
    <property type="match status" value="1"/>
</dbReference>
<proteinExistence type="inferred from homology"/>
<dbReference type="RefSeq" id="WP_229657456.1">
    <property type="nucleotide sequence ID" value="NZ_BMNY01000001.1"/>
</dbReference>
<comment type="similarity">
    <text evidence="5">Belongs to the binding-protein-dependent transport system permease family.</text>
</comment>
<organism evidence="7 8">
    <name type="scientific">Thermogymnomonas acidicola</name>
    <dbReference type="NCBI Taxonomy" id="399579"/>
    <lineage>
        <taxon>Archaea</taxon>
        <taxon>Methanobacteriati</taxon>
        <taxon>Thermoplasmatota</taxon>
        <taxon>Thermoplasmata</taxon>
        <taxon>Thermoplasmatales</taxon>
        <taxon>Thermogymnomonas</taxon>
    </lineage>
</organism>
<dbReference type="Pfam" id="PF00528">
    <property type="entry name" value="BPD_transp_1"/>
    <property type="match status" value="1"/>
</dbReference>
<protein>
    <submittedName>
        <fullName evidence="7">ABC transporter permease</fullName>
    </submittedName>
</protein>
<dbReference type="InterPro" id="IPR052730">
    <property type="entry name" value="Sugar_ABC_transporter"/>
</dbReference>
<evidence type="ECO:0000313" key="7">
    <source>
        <dbReference type="EMBL" id="GGM70336.1"/>
    </source>
</evidence>
<evidence type="ECO:0000256" key="1">
    <source>
        <dbReference type="ARBA" id="ARBA00004141"/>
    </source>
</evidence>
<comment type="subcellular location">
    <subcellularLocation>
        <location evidence="5">Cell membrane</location>
        <topology evidence="5">Multi-pass membrane protein</topology>
    </subcellularLocation>
    <subcellularLocation>
        <location evidence="1">Membrane</location>
        <topology evidence="1">Multi-pass membrane protein</topology>
    </subcellularLocation>
</comment>
<feature type="transmembrane region" description="Helical" evidence="5">
    <location>
        <begin position="83"/>
        <end position="105"/>
    </location>
</feature>
<dbReference type="CDD" id="cd06261">
    <property type="entry name" value="TM_PBP2"/>
    <property type="match status" value="1"/>
</dbReference>
<reference evidence="7" key="1">
    <citation type="journal article" date="2014" name="Int. J. Syst. Evol. Microbiol.">
        <title>Complete genome sequence of Corynebacterium casei LMG S-19264T (=DSM 44701T), isolated from a smear-ripened cheese.</title>
        <authorList>
            <consortium name="US DOE Joint Genome Institute (JGI-PGF)"/>
            <person name="Walter F."/>
            <person name="Albersmeier A."/>
            <person name="Kalinowski J."/>
            <person name="Ruckert C."/>
        </authorList>
    </citation>
    <scope>NUCLEOTIDE SEQUENCE</scope>
    <source>
        <strain evidence="7">JCM 13583</strain>
    </source>
</reference>
<dbReference type="AlphaFoldDB" id="A0AA37F9M5"/>
<evidence type="ECO:0000256" key="5">
    <source>
        <dbReference type="RuleBase" id="RU363032"/>
    </source>
</evidence>
<dbReference type="GO" id="GO:0005886">
    <property type="term" value="C:plasma membrane"/>
    <property type="evidence" value="ECO:0007669"/>
    <property type="project" value="UniProtKB-SubCell"/>
</dbReference>
<dbReference type="Proteomes" id="UP000632195">
    <property type="component" value="Unassembled WGS sequence"/>
</dbReference>
<keyword evidence="5" id="KW-0813">Transport</keyword>
<dbReference type="PANTHER" id="PTHR43759:SF1">
    <property type="entry name" value="GLUCOSE IMPORT SYSTEM PERMEASE PROTEIN GLCT"/>
    <property type="match status" value="1"/>
</dbReference>
<keyword evidence="8" id="KW-1185">Reference proteome</keyword>
<dbReference type="GO" id="GO:0055085">
    <property type="term" value="P:transmembrane transport"/>
    <property type="evidence" value="ECO:0007669"/>
    <property type="project" value="InterPro"/>
</dbReference>
<evidence type="ECO:0000256" key="3">
    <source>
        <dbReference type="ARBA" id="ARBA00022989"/>
    </source>
</evidence>
<dbReference type="Gene3D" id="1.10.3720.10">
    <property type="entry name" value="MetI-like"/>
    <property type="match status" value="1"/>
</dbReference>
<evidence type="ECO:0000313" key="8">
    <source>
        <dbReference type="Proteomes" id="UP000632195"/>
    </source>
</evidence>
<dbReference type="InterPro" id="IPR035906">
    <property type="entry name" value="MetI-like_sf"/>
</dbReference>
<sequence length="300" mass="32996">MYPSETPTEVARFPRERDRFVWKDQYTYYLLILPAVAYIVILSFYPAALAVYKSFFSPHGVLGLSNYQSVVSQGLGTSIVDTVIVSLGALAIQFFHALGIAVVLTKKFAGKAAFSTIMILPFGVATVVSAFIFSTIFSAVGGFANSFLRLLGLHAVNWYYSRFSEMGVVMFSDSWKNTPLVALIMLSGLSSLSPTIQEAALIDGAGPARRFWHVILPNVKSTLAIAMMIRGVSEFNIFALPLVLIGYHPILLTTLVYQNYNLYSPTIYYAYAAAVILLIFILAFASVILVMGGVRQYEAQ</sequence>
<accession>A0AA37F9M5</accession>
<comment type="caution">
    <text evidence="7">The sequence shown here is derived from an EMBL/GenBank/DDBJ whole genome shotgun (WGS) entry which is preliminary data.</text>
</comment>
<dbReference type="EMBL" id="BMNY01000001">
    <property type="protein sequence ID" value="GGM70336.1"/>
    <property type="molecule type" value="Genomic_DNA"/>
</dbReference>
<feature type="transmembrane region" description="Helical" evidence="5">
    <location>
        <begin position="237"/>
        <end position="257"/>
    </location>
</feature>
<feature type="transmembrane region" description="Helical" evidence="5">
    <location>
        <begin position="117"/>
        <end position="137"/>
    </location>
</feature>
<feature type="domain" description="ABC transmembrane type-1" evidence="6">
    <location>
        <begin position="79"/>
        <end position="288"/>
    </location>
</feature>